<evidence type="ECO:0000256" key="1">
    <source>
        <dbReference type="ARBA" id="ARBA00035112"/>
    </source>
</evidence>
<gene>
    <name evidence="3" type="ORF">UCRPC4_g00988</name>
</gene>
<keyword evidence="2" id="KW-1133">Transmembrane helix</keyword>
<dbReference type="GO" id="GO:0043386">
    <property type="term" value="P:mycotoxin biosynthetic process"/>
    <property type="evidence" value="ECO:0007669"/>
    <property type="project" value="InterPro"/>
</dbReference>
<dbReference type="PANTHER" id="PTHR33365:SF13">
    <property type="entry name" value="TAT PATHWAY SIGNAL SEQUENCE"/>
    <property type="match status" value="1"/>
</dbReference>
<dbReference type="EMBL" id="LCWF01000023">
    <property type="protein sequence ID" value="KKY27546.1"/>
    <property type="molecule type" value="Genomic_DNA"/>
</dbReference>
<evidence type="ECO:0000313" key="3">
    <source>
        <dbReference type="EMBL" id="KKY27546.1"/>
    </source>
</evidence>
<reference evidence="3 4" key="2">
    <citation type="submission" date="2015-05" db="EMBL/GenBank/DDBJ databases">
        <authorList>
            <person name="Morales-Cruz A."/>
            <person name="Amrine K.C."/>
            <person name="Cantu D."/>
        </authorList>
    </citation>
    <scope>NUCLEOTIDE SEQUENCE [LARGE SCALE GENOMIC DNA]</scope>
    <source>
        <strain evidence="3">UCRPC4</strain>
    </source>
</reference>
<keyword evidence="2" id="KW-0812">Transmembrane</keyword>
<dbReference type="OrthoDB" id="3687641at2759"/>
<evidence type="ECO:0000313" key="4">
    <source>
        <dbReference type="Proteomes" id="UP000053317"/>
    </source>
</evidence>
<feature type="transmembrane region" description="Helical" evidence="2">
    <location>
        <begin position="44"/>
        <end position="65"/>
    </location>
</feature>
<name>A0A0G2EZR1_PHACM</name>
<dbReference type="AlphaFoldDB" id="A0A0G2EZR1"/>
<dbReference type="PANTHER" id="PTHR33365">
    <property type="entry name" value="YALI0B05434P"/>
    <property type="match status" value="1"/>
</dbReference>
<comment type="caution">
    <text evidence="3">The sequence shown here is derived from an EMBL/GenBank/DDBJ whole genome shotgun (WGS) entry which is preliminary data.</text>
</comment>
<comment type="similarity">
    <text evidence="1">Belongs to the ustYa family.</text>
</comment>
<accession>A0A0G2EZR1</accession>
<reference evidence="3 4" key="1">
    <citation type="submission" date="2015-05" db="EMBL/GenBank/DDBJ databases">
        <title>Distinctive expansion of gene families associated with plant cell wall degradation and secondary metabolism in the genomes of grapevine trunk pathogens.</title>
        <authorList>
            <person name="Lawrence D.P."/>
            <person name="Travadon R."/>
            <person name="Rolshausen P.E."/>
            <person name="Baumgartner K."/>
        </authorList>
    </citation>
    <scope>NUCLEOTIDE SEQUENCE [LARGE SCALE GENOMIC DNA]</scope>
    <source>
        <strain evidence="3">UCRPC4</strain>
    </source>
</reference>
<dbReference type="InterPro" id="IPR021765">
    <property type="entry name" value="UstYa-like"/>
</dbReference>
<organism evidence="3 4">
    <name type="scientific">Phaeomoniella chlamydospora</name>
    <name type="common">Phaeoacremonium chlamydosporum</name>
    <dbReference type="NCBI Taxonomy" id="158046"/>
    <lineage>
        <taxon>Eukaryota</taxon>
        <taxon>Fungi</taxon>
        <taxon>Dikarya</taxon>
        <taxon>Ascomycota</taxon>
        <taxon>Pezizomycotina</taxon>
        <taxon>Eurotiomycetes</taxon>
        <taxon>Chaetothyriomycetidae</taxon>
        <taxon>Phaeomoniellales</taxon>
        <taxon>Phaeomoniellaceae</taxon>
        <taxon>Phaeomoniella</taxon>
    </lineage>
</organism>
<proteinExistence type="inferred from homology"/>
<keyword evidence="2" id="KW-0472">Membrane</keyword>
<dbReference type="Proteomes" id="UP000053317">
    <property type="component" value="Unassembled WGS sequence"/>
</dbReference>
<dbReference type="Pfam" id="PF11807">
    <property type="entry name" value="UstYa"/>
    <property type="match status" value="1"/>
</dbReference>
<protein>
    <submittedName>
        <fullName evidence="3">Putative tat pathway signal sequence</fullName>
    </submittedName>
</protein>
<evidence type="ECO:0000256" key="2">
    <source>
        <dbReference type="SAM" id="Phobius"/>
    </source>
</evidence>
<keyword evidence="4" id="KW-1185">Reference proteome</keyword>
<sequence length="294" mass="33331">MIFSKRSQEGPAYGKLESEDCETLMPQSDRTSTEHLPQRLSLRAYVPLGIQIFSVILAALVGVWFGRQQHTVSDYDAILHVSQNSPITEDVSIKFDFIRFNGTFMDENIYRQDAGPEVDAAWEALGVNYRALAVPEHLAQKVGLAPDQVKIKTKYGGGYPANVEGLHHLHCLNLLRQTSYYNYDYYHDLGKGAFSNNDVVVRKHTSHCLDILRQQLMCTVDIGVLGQVWWQDSASAEDGLPPRPNAFTDFNTVHKCRNYDAVRQWAEERQLPIEVPPDFLEMPKEGDRIHEGVP</sequence>